<organism evidence="2 3">
    <name type="scientific">Streptomyces shenzhenensis</name>
    <dbReference type="NCBI Taxonomy" id="943815"/>
    <lineage>
        <taxon>Bacteria</taxon>
        <taxon>Bacillati</taxon>
        <taxon>Actinomycetota</taxon>
        <taxon>Actinomycetes</taxon>
        <taxon>Kitasatosporales</taxon>
        <taxon>Streptomycetaceae</taxon>
        <taxon>Streptomyces</taxon>
    </lineage>
</organism>
<evidence type="ECO:0000259" key="1">
    <source>
        <dbReference type="Pfam" id="PF22513"/>
    </source>
</evidence>
<dbReference type="Proteomes" id="UP000270471">
    <property type="component" value="Unassembled WGS sequence"/>
</dbReference>
<protein>
    <submittedName>
        <fullName evidence="2">Antitoxin</fullName>
    </submittedName>
</protein>
<evidence type="ECO:0000313" key="3">
    <source>
        <dbReference type="Proteomes" id="UP000270471"/>
    </source>
</evidence>
<gene>
    <name evidence="2" type="ORF">CTZ28_16920</name>
</gene>
<dbReference type="InterPro" id="IPR053853">
    <property type="entry name" value="FitA-like_RHH"/>
</dbReference>
<dbReference type="EMBL" id="PENI01000009">
    <property type="protein sequence ID" value="RMB84830.1"/>
    <property type="molecule type" value="Genomic_DNA"/>
</dbReference>
<evidence type="ECO:0000313" key="2">
    <source>
        <dbReference type="EMBL" id="RMB84830.1"/>
    </source>
</evidence>
<name>A0A3M0I9V1_9ACTN</name>
<dbReference type="AlphaFoldDB" id="A0A3M0I9V1"/>
<comment type="caution">
    <text evidence="2">The sequence shown here is derived from an EMBL/GenBank/DDBJ whole genome shotgun (WGS) entry which is preliminary data.</text>
</comment>
<dbReference type="RefSeq" id="WP_121890262.1">
    <property type="nucleotide sequence ID" value="NZ_PENI01000009.1"/>
</dbReference>
<reference evidence="2 3" key="1">
    <citation type="submission" date="2017-11" db="EMBL/GenBank/DDBJ databases">
        <title>Draft genome of actinobacteria isolated from guarana (Paullinia cupana (Mart.) Ducke.</title>
        <authorList>
            <person name="Siqueira K.A."/>
            <person name="Liotti R.G."/>
            <person name="Mendes T.A.O."/>
            <person name="Soares M.A."/>
        </authorList>
    </citation>
    <scope>NUCLEOTIDE SEQUENCE [LARGE SCALE GENOMIC DNA]</scope>
    <source>
        <strain evidence="2 3">193</strain>
    </source>
</reference>
<sequence length="76" mass="8483">MSVLTIRDVPEDQVRVLKTRAARAGKSLQAYMQELIARETTKPTMTEMAAQLEREAAAEYTTDDVLTALDEGRLGR</sequence>
<dbReference type="OrthoDB" id="7107936at2"/>
<accession>A0A3M0I9V1</accession>
<dbReference type="SUPFAM" id="SSF47598">
    <property type="entry name" value="Ribbon-helix-helix"/>
    <property type="match status" value="1"/>
</dbReference>
<feature type="domain" description="Antitoxin FitA-like ribbon-helix-helix" evidence="1">
    <location>
        <begin position="4"/>
        <end position="38"/>
    </location>
</feature>
<dbReference type="Pfam" id="PF22513">
    <property type="entry name" value="FitA-like_RHH"/>
    <property type="match status" value="1"/>
</dbReference>
<dbReference type="InterPro" id="IPR010985">
    <property type="entry name" value="Ribbon_hlx_hlx"/>
</dbReference>
<keyword evidence="3" id="KW-1185">Reference proteome</keyword>
<dbReference type="GO" id="GO:0006355">
    <property type="term" value="P:regulation of DNA-templated transcription"/>
    <property type="evidence" value="ECO:0007669"/>
    <property type="project" value="InterPro"/>
</dbReference>
<proteinExistence type="predicted"/>